<gene>
    <name evidence="1" type="ORF">ElyMa_004803500</name>
</gene>
<dbReference type="AlphaFoldDB" id="A0AAV4IKT2"/>
<dbReference type="EMBL" id="BMAT01009626">
    <property type="protein sequence ID" value="GFS10235.1"/>
    <property type="molecule type" value="Genomic_DNA"/>
</dbReference>
<sequence>MRGERANPRHQQTAAHFRDQRQHLAPKNIYSLSTKPRLADHVAIKHERSENFVQESSEKKLEKGHMFLINPYFFITETDNTSTVSDLLRCKGSASVVGTLHLQNTSDPKTATSIKD</sequence>
<organism evidence="1 2">
    <name type="scientific">Elysia marginata</name>
    <dbReference type="NCBI Taxonomy" id="1093978"/>
    <lineage>
        <taxon>Eukaryota</taxon>
        <taxon>Metazoa</taxon>
        <taxon>Spiralia</taxon>
        <taxon>Lophotrochozoa</taxon>
        <taxon>Mollusca</taxon>
        <taxon>Gastropoda</taxon>
        <taxon>Heterobranchia</taxon>
        <taxon>Euthyneura</taxon>
        <taxon>Panpulmonata</taxon>
        <taxon>Sacoglossa</taxon>
        <taxon>Placobranchoidea</taxon>
        <taxon>Plakobranchidae</taxon>
        <taxon>Elysia</taxon>
    </lineage>
</organism>
<evidence type="ECO:0000313" key="2">
    <source>
        <dbReference type="Proteomes" id="UP000762676"/>
    </source>
</evidence>
<accession>A0AAV4IKT2</accession>
<proteinExistence type="predicted"/>
<comment type="caution">
    <text evidence="1">The sequence shown here is derived from an EMBL/GenBank/DDBJ whole genome shotgun (WGS) entry which is preliminary data.</text>
</comment>
<evidence type="ECO:0000313" key="1">
    <source>
        <dbReference type="EMBL" id="GFS10235.1"/>
    </source>
</evidence>
<name>A0AAV4IKT2_9GAST</name>
<reference evidence="1 2" key="1">
    <citation type="journal article" date="2021" name="Elife">
        <title>Chloroplast acquisition without the gene transfer in kleptoplastic sea slugs, Plakobranchus ocellatus.</title>
        <authorList>
            <person name="Maeda T."/>
            <person name="Takahashi S."/>
            <person name="Yoshida T."/>
            <person name="Shimamura S."/>
            <person name="Takaki Y."/>
            <person name="Nagai Y."/>
            <person name="Toyoda A."/>
            <person name="Suzuki Y."/>
            <person name="Arimoto A."/>
            <person name="Ishii H."/>
            <person name="Satoh N."/>
            <person name="Nishiyama T."/>
            <person name="Hasebe M."/>
            <person name="Maruyama T."/>
            <person name="Minagawa J."/>
            <person name="Obokata J."/>
            <person name="Shigenobu S."/>
        </authorList>
    </citation>
    <scope>NUCLEOTIDE SEQUENCE [LARGE SCALE GENOMIC DNA]</scope>
</reference>
<keyword evidence="2" id="KW-1185">Reference proteome</keyword>
<dbReference type="Proteomes" id="UP000762676">
    <property type="component" value="Unassembled WGS sequence"/>
</dbReference>
<protein>
    <submittedName>
        <fullName evidence="1">Uncharacterized protein</fullName>
    </submittedName>
</protein>